<feature type="domain" description="GDP/GTP exchange factor Sec2 N-terminal" evidence="4">
    <location>
        <begin position="153"/>
        <end position="229"/>
    </location>
</feature>
<dbReference type="InterPro" id="IPR040351">
    <property type="entry name" value="RAB3IL/RAB3IP/Sec2"/>
</dbReference>
<organism evidence="5 6">
    <name type="scientific">Emericellopsis atlantica</name>
    <dbReference type="NCBI Taxonomy" id="2614577"/>
    <lineage>
        <taxon>Eukaryota</taxon>
        <taxon>Fungi</taxon>
        <taxon>Dikarya</taxon>
        <taxon>Ascomycota</taxon>
        <taxon>Pezizomycotina</taxon>
        <taxon>Sordariomycetes</taxon>
        <taxon>Hypocreomycetidae</taxon>
        <taxon>Hypocreales</taxon>
        <taxon>Bionectriaceae</taxon>
        <taxon>Emericellopsis</taxon>
    </lineage>
</organism>
<dbReference type="Gene3D" id="6.10.140.910">
    <property type="match status" value="1"/>
</dbReference>
<evidence type="ECO:0000313" key="6">
    <source>
        <dbReference type="Proteomes" id="UP000887229"/>
    </source>
</evidence>
<evidence type="ECO:0000256" key="3">
    <source>
        <dbReference type="SAM" id="MobiDB-lite"/>
    </source>
</evidence>
<dbReference type="OrthoDB" id="5560525at2759"/>
<evidence type="ECO:0000259" key="4">
    <source>
        <dbReference type="Pfam" id="PF06428"/>
    </source>
</evidence>
<keyword evidence="6" id="KW-1185">Reference proteome</keyword>
<dbReference type="RefSeq" id="XP_046114800.1">
    <property type="nucleotide sequence ID" value="XM_046259156.1"/>
</dbReference>
<keyword evidence="1 2" id="KW-0175">Coiled coil</keyword>
<feature type="region of interest" description="Disordered" evidence="3">
    <location>
        <begin position="91"/>
        <end position="119"/>
    </location>
</feature>
<dbReference type="EMBL" id="MU251272">
    <property type="protein sequence ID" value="KAG9250876.1"/>
    <property type="molecule type" value="Genomic_DNA"/>
</dbReference>
<dbReference type="AlphaFoldDB" id="A0A9P8CMN3"/>
<protein>
    <submittedName>
        <fullName evidence="5">Ribosomal protein L32</fullName>
    </submittedName>
</protein>
<dbReference type="Pfam" id="PF06428">
    <property type="entry name" value="Sec2p"/>
    <property type="match status" value="1"/>
</dbReference>
<name>A0A9P8CMN3_9HYPO</name>
<sequence length="253" mass="27732">MSTTAVVTMANTATSPTTMTQMATTTSGPESHCPSCGDAFPPSVEQTSLDLAQAQARIADLEAQVRHLNQKAAAAVDRWAGYEEELQRLRAQGEEGSPPPPPPPKNEAGENKRTSGGILASGTNRLSLLLSRHKSSPNLKIDAAAVARPPGFETERLLHALKREISLRKEAEGKVAATSREVEELSVSLFEQANEMVAEERRARAKLEERVSELERRDKEKTRRFEKLEGAMAQIERVRALLAETEPQSRNDL</sequence>
<accession>A0A9P8CMN3</accession>
<dbReference type="SUPFAM" id="SSF144284">
    <property type="entry name" value="Sec2 N-terminal region"/>
    <property type="match status" value="1"/>
</dbReference>
<feature type="coiled-coil region" evidence="2">
    <location>
        <begin position="168"/>
        <end position="231"/>
    </location>
</feature>
<evidence type="ECO:0000313" key="5">
    <source>
        <dbReference type="EMBL" id="KAG9250876.1"/>
    </source>
</evidence>
<dbReference type="GO" id="GO:0070319">
    <property type="term" value="C:Golgi to plasma membrane transport vesicle"/>
    <property type="evidence" value="ECO:0007669"/>
    <property type="project" value="TreeGrafter"/>
</dbReference>
<dbReference type="GeneID" id="70290059"/>
<dbReference type="PANTHER" id="PTHR14430:SF4">
    <property type="entry name" value="GDP_GTP EXCHANGE FACTOR SEC2 N-TERMINAL DOMAIN-CONTAINING PROTEIN"/>
    <property type="match status" value="1"/>
</dbReference>
<dbReference type="InterPro" id="IPR009449">
    <property type="entry name" value="Sec2_N"/>
</dbReference>
<proteinExistence type="predicted"/>
<dbReference type="GO" id="GO:0051286">
    <property type="term" value="C:cell tip"/>
    <property type="evidence" value="ECO:0007669"/>
    <property type="project" value="TreeGrafter"/>
</dbReference>
<dbReference type="PANTHER" id="PTHR14430">
    <property type="entry name" value="RABIN3-RELATED"/>
    <property type="match status" value="1"/>
</dbReference>
<feature type="coiled-coil region" evidence="2">
    <location>
        <begin position="44"/>
        <end position="78"/>
    </location>
</feature>
<dbReference type="GO" id="GO:0005085">
    <property type="term" value="F:guanyl-nucleotide exchange factor activity"/>
    <property type="evidence" value="ECO:0007669"/>
    <property type="project" value="InterPro"/>
</dbReference>
<dbReference type="Proteomes" id="UP000887229">
    <property type="component" value="Unassembled WGS sequence"/>
</dbReference>
<comment type="caution">
    <text evidence="5">The sequence shown here is derived from an EMBL/GenBank/DDBJ whole genome shotgun (WGS) entry which is preliminary data.</text>
</comment>
<evidence type="ECO:0000256" key="1">
    <source>
        <dbReference type="ARBA" id="ARBA00023054"/>
    </source>
</evidence>
<dbReference type="GO" id="GO:0005840">
    <property type="term" value="C:ribosome"/>
    <property type="evidence" value="ECO:0007669"/>
    <property type="project" value="UniProtKB-KW"/>
</dbReference>
<evidence type="ECO:0000256" key="2">
    <source>
        <dbReference type="SAM" id="Coils"/>
    </source>
</evidence>
<gene>
    <name evidence="5" type="ORF">F5Z01DRAFT_335052</name>
</gene>
<reference evidence="5" key="1">
    <citation type="journal article" date="2021" name="IMA Fungus">
        <title>Genomic characterization of three marine fungi, including Emericellopsis atlantica sp. nov. with signatures of a generalist lifestyle and marine biomass degradation.</title>
        <authorList>
            <person name="Hagestad O.C."/>
            <person name="Hou L."/>
            <person name="Andersen J.H."/>
            <person name="Hansen E.H."/>
            <person name="Altermark B."/>
            <person name="Li C."/>
            <person name="Kuhnert E."/>
            <person name="Cox R.J."/>
            <person name="Crous P.W."/>
            <person name="Spatafora J.W."/>
            <person name="Lail K."/>
            <person name="Amirebrahimi M."/>
            <person name="Lipzen A."/>
            <person name="Pangilinan J."/>
            <person name="Andreopoulos W."/>
            <person name="Hayes R.D."/>
            <person name="Ng V."/>
            <person name="Grigoriev I.V."/>
            <person name="Jackson S.A."/>
            <person name="Sutton T.D.S."/>
            <person name="Dobson A.D.W."/>
            <person name="Rama T."/>
        </authorList>
    </citation>
    <scope>NUCLEOTIDE SEQUENCE</scope>
    <source>
        <strain evidence="5">TS7</strain>
    </source>
</reference>
<dbReference type="GO" id="GO:0006887">
    <property type="term" value="P:exocytosis"/>
    <property type="evidence" value="ECO:0007669"/>
    <property type="project" value="TreeGrafter"/>
</dbReference>
<keyword evidence="5" id="KW-0689">Ribosomal protein</keyword>
<keyword evidence="5" id="KW-0687">Ribonucleoprotein</keyword>